<dbReference type="InterPro" id="IPR007016">
    <property type="entry name" value="O-antigen_ligase-rel_domated"/>
</dbReference>
<evidence type="ECO:0000259" key="6">
    <source>
        <dbReference type="Pfam" id="PF04932"/>
    </source>
</evidence>
<dbReference type="EMBL" id="FQVI01000012">
    <property type="protein sequence ID" value="SHF07159.1"/>
    <property type="molecule type" value="Genomic_DNA"/>
</dbReference>
<protein>
    <recommendedName>
        <fullName evidence="6">O-antigen ligase-related domain-containing protein</fullName>
    </recommendedName>
</protein>
<keyword evidence="4 5" id="KW-0472">Membrane</keyword>
<sequence length="400" mass="45986">MSITITKLHMNTVRNTITSCLVAMAFLFNSICLLVGILFPAISGFGDVFVIIILFIGFLLCLTSPMRLIRNVIFMNLLLLLAIILSYIYYRFSPMIYTLMLNFFAWGIGIAVIMMQDYDLRKTINISYVFSTITCIFELIFNAHNLYEPMTWTYAIFPCLATIIVHFIYCRYSGILLKLFYIPGLLMLFKFFLYANRGGVVSLLLLIYLVSIKGKNSNSNKLRNKKILNILLLILLVCSVFFYEQIIAILYNLLSQRDIEVSALSKMYRMIGLGNVTNNRNELYIYAWNGFLESPLWGNGIGGFSVNHGGWTHNFVLQILYEGGIALFIIIIVPLVKIVVFFINGKQVTNEEYSLFALFFCTSVPRLLFSTELWNTQGFWMLLAFGMITIKKHKNIRKEN</sequence>
<feature type="transmembrane region" description="Helical" evidence="5">
    <location>
        <begin position="152"/>
        <end position="170"/>
    </location>
</feature>
<gene>
    <name evidence="7" type="ORF">SAMN02745158_02423</name>
</gene>
<proteinExistence type="predicted"/>
<dbReference type="GO" id="GO:0016020">
    <property type="term" value="C:membrane"/>
    <property type="evidence" value="ECO:0007669"/>
    <property type="project" value="UniProtKB-SubCell"/>
</dbReference>
<evidence type="ECO:0000256" key="1">
    <source>
        <dbReference type="ARBA" id="ARBA00004141"/>
    </source>
</evidence>
<dbReference type="STRING" id="1122155.SAMN02745158_02423"/>
<feature type="transmembrane region" description="Helical" evidence="5">
    <location>
        <begin position="21"/>
        <end position="42"/>
    </location>
</feature>
<feature type="transmembrane region" description="Helical" evidence="5">
    <location>
        <begin position="230"/>
        <end position="254"/>
    </location>
</feature>
<organism evidence="7 8">
    <name type="scientific">Lactonifactor longoviformis DSM 17459</name>
    <dbReference type="NCBI Taxonomy" id="1122155"/>
    <lineage>
        <taxon>Bacteria</taxon>
        <taxon>Bacillati</taxon>
        <taxon>Bacillota</taxon>
        <taxon>Clostridia</taxon>
        <taxon>Eubacteriales</taxon>
        <taxon>Clostridiaceae</taxon>
        <taxon>Lactonifactor</taxon>
    </lineage>
</organism>
<feature type="transmembrane region" description="Helical" evidence="5">
    <location>
        <begin position="96"/>
        <end position="114"/>
    </location>
</feature>
<dbReference type="AlphaFoldDB" id="A0A1M4YMX4"/>
<evidence type="ECO:0000256" key="4">
    <source>
        <dbReference type="ARBA" id="ARBA00023136"/>
    </source>
</evidence>
<evidence type="ECO:0000256" key="5">
    <source>
        <dbReference type="SAM" id="Phobius"/>
    </source>
</evidence>
<evidence type="ECO:0000256" key="2">
    <source>
        <dbReference type="ARBA" id="ARBA00022692"/>
    </source>
</evidence>
<feature type="transmembrane region" description="Helical" evidence="5">
    <location>
        <begin position="191"/>
        <end position="210"/>
    </location>
</feature>
<evidence type="ECO:0000313" key="8">
    <source>
        <dbReference type="Proteomes" id="UP000184245"/>
    </source>
</evidence>
<feature type="transmembrane region" description="Helical" evidence="5">
    <location>
        <begin position="126"/>
        <end position="146"/>
    </location>
</feature>
<keyword evidence="8" id="KW-1185">Reference proteome</keyword>
<reference evidence="7 8" key="1">
    <citation type="submission" date="2016-11" db="EMBL/GenBank/DDBJ databases">
        <authorList>
            <person name="Jaros S."/>
            <person name="Januszkiewicz K."/>
            <person name="Wedrychowicz H."/>
        </authorList>
    </citation>
    <scope>NUCLEOTIDE SEQUENCE [LARGE SCALE GENOMIC DNA]</scope>
    <source>
        <strain evidence="7 8">DSM 17459</strain>
    </source>
</reference>
<dbReference type="RefSeq" id="WP_072852084.1">
    <property type="nucleotide sequence ID" value="NZ_FQVI01000012.1"/>
</dbReference>
<dbReference type="Proteomes" id="UP000184245">
    <property type="component" value="Unassembled WGS sequence"/>
</dbReference>
<comment type="subcellular location">
    <subcellularLocation>
        <location evidence="1">Membrane</location>
        <topology evidence="1">Multi-pass membrane protein</topology>
    </subcellularLocation>
</comment>
<accession>A0A1M4YMX4</accession>
<feature type="transmembrane region" description="Helical" evidence="5">
    <location>
        <begin position="48"/>
        <end position="65"/>
    </location>
</feature>
<feature type="transmembrane region" description="Helical" evidence="5">
    <location>
        <begin position="72"/>
        <end position="90"/>
    </location>
</feature>
<feature type="domain" description="O-antigen ligase-related" evidence="6">
    <location>
        <begin position="185"/>
        <end position="332"/>
    </location>
</feature>
<feature type="transmembrane region" description="Helical" evidence="5">
    <location>
        <begin position="373"/>
        <end position="390"/>
    </location>
</feature>
<keyword evidence="3 5" id="KW-1133">Transmembrane helix</keyword>
<keyword evidence="2 5" id="KW-0812">Transmembrane</keyword>
<feature type="transmembrane region" description="Helical" evidence="5">
    <location>
        <begin position="319"/>
        <end position="343"/>
    </location>
</feature>
<dbReference type="Pfam" id="PF04932">
    <property type="entry name" value="Wzy_C"/>
    <property type="match status" value="1"/>
</dbReference>
<evidence type="ECO:0000313" key="7">
    <source>
        <dbReference type="EMBL" id="SHF07159.1"/>
    </source>
</evidence>
<evidence type="ECO:0000256" key="3">
    <source>
        <dbReference type="ARBA" id="ARBA00022989"/>
    </source>
</evidence>
<name>A0A1M4YMX4_9CLOT</name>